<dbReference type="RefSeq" id="WP_147561793.1">
    <property type="nucleotide sequence ID" value="NZ_SAYK01000008.1"/>
</dbReference>
<accession>A0A5C8GCK3</accession>
<organism evidence="1 2">
    <name type="scientific">Brachyspira aalborgi</name>
    <dbReference type="NCBI Taxonomy" id="29522"/>
    <lineage>
        <taxon>Bacteria</taxon>
        <taxon>Pseudomonadati</taxon>
        <taxon>Spirochaetota</taxon>
        <taxon>Spirochaetia</taxon>
        <taxon>Brachyspirales</taxon>
        <taxon>Brachyspiraceae</taxon>
        <taxon>Brachyspira</taxon>
    </lineage>
</organism>
<proteinExistence type="predicted"/>
<gene>
    <name evidence="1" type="ORF">EPJ74_10795</name>
</gene>
<dbReference type="GeneID" id="61067815"/>
<dbReference type="EMBL" id="SAYK01000008">
    <property type="protein sequence ID" value="TXJ59586.1"/>
    <property type="molecule type" value="Genomic_DNA"/>
</dbReference>
<dbReference type="AlphaFoldDB" id="A0A5C8GCK3"/>
<evidence type="ECO:0000313" key="2">
    <source>
        <dbReference type="Proteomes" id="UP000322188"/>
    </source>
</evidence>
<sequence>MNKLAFLVPVYPPDFGYLKQLYNSYIHFNIYKQADLYFIFTNEEEKIHLGDYHYSIIYDTNLGTQTDGIINRKKFYGLQQLKNKYEYTIIIDCESVFIRELDIYNLCDTFFENKILYGNKSNSEYIELVNSIKNRCKRFFINNEQSYKLDTELYLWFNQPCIYKNSTLESFFSVIEYDKIIKDLKFKDFDYLIYMYYLILYNEFIIEDMEILTNFGVCESVTYNTVFLTDKYKKLNICMCSNYMIKYFDNPNLFLTIQLDKIFDQNILRLENNINIMSNKLDNIIHVYKNLINTLAWFIPVRKWRDNFRNKFNDKFMGGGVNISIKFLYSLYFKLDF</sequence>
<dbReference type="Proteomes" id="UP000322188">
    <property type="component" value="Unassembled WGS sequence"/>
</dbReference>
<comment type="caution">
    <text evidence="1">The sequence shown here is derived from an EMBL/GenBank/DDBJ whole genome shotgun (WGS) entry which is preliminary data.</text>
</comment>
<protein>
    <submittedName>
        <fullName evidence="1">Uncharacterized protein</fullName>
    </submittedName>
</protein>
<reference evidence="1 2" key="1">
    <citation type="journal article" date="1992" name="Lakartidningen">
        <title>[Penicillin V and not amoxicillin is the first choice preparation in acute otitis].</title>
        <authorList>
            <person name="Kamme C."/>
            <person name="Lundgren K."/>
            <person name="Prellner K."/>
        </authorList>
    </citation>
    <scope>NUCLEOTIDE SEQUENCE [LARGE SCALE GENOMIC DNA]</scope>
    <source>
        <strain evidence="1 2">PC2022III</strain>
    </source>
</reference>
<name>A0A5C8GCK3_9SPIR</name>
<evidence type="ECO:0000313" key="1">
    <source>
        <dbReference type="EMBL" id="TXJ59586.1"/>
    </source>
</evidence>